<evidence type="ECO:0000256" key="8">
    <source>
        <dbReference type="PROSITE-ProRule" id="PRU00108"/>
    </source>
</evidence>
<dbReference type="OrthoDB" id="10056939at2759"/>
<dbReference type="SMART" id="SM00389">
    <property type="entry name" value="HOX"/>
    <property type="match status" value="1"/>
</dbReference>
<reference evidence="11" key="2">
    <citation type="journal article" date="2018" name="Environ. Sci. Technol.">
        <title>The Toxicogenome of Hyalella azteca: A Model for Sediment Ecotoxicology and Evolutionary Toxicology.</title>
        <authorList>
            <person name="Poynton H.C."/>
            <person name="Hasenbein S."/>
            <person name="Benoit J.B."/>
            <person name="Sepulveda M.S."/>
            <person name="Poelchau M.F."/>
            <person name="Hughes D.S.T."/>
            <person name="Murali S.C."/>
            <person name="Chen S."/>
            <person name="Glastad K.M."/>
            <person name="Goodisman M.A.D."/>
            <person name="Werren J.H."/>
            <person name="Vineis J.H."/>
            <person name="Bowen J.L."/>
            <person name="Friedrich M."/>
            <person name="Jones J."/>
            <person name="Robertson H.M."/>
            <person name="Feyereisen R."/>
            <person name="Mechler-Hickson A."/>
            <person name="Mathers N."/>
            <person name="Lee C.E."/>
            <person name="Colbourne J.K."/>
            <person name="Biales A."/>
            <person name="Johnston J.S."/>
            <person name="Wellborn G.A."/>
            <person name="Rosendale A.J."/>
            <person name="Cridge A.G."/>
            <person name="Munoz-Torres M.C."/>
            <person name="Bain P.A."/>
            <person name="Manny A.R."/>
            <person name="Major K.M."/>
            <person name="Lambert F.N."/>
            <person name="Vulpe C.D."/>
            <person name="Tuck P."/>
            <person name="Blalock B.J."/>
            <person name="Lin Y.Y."/>
            <person name="Smith M.E."/>
            <person name="Ochoa-Acuna H."/>
            <person name="Chen M.M."/>
            <person name="Childers C.P."/>
            <person name="Qu J."/>
            <person name="Dugan S."/>
            <person name="Lee S.L."/>
            <person name="Chao H."/>
            <person name="Dinh H."/>
            <person name="Han Y."/>
            <person name="Doddapaneni H."/>
            <person name="Worley K.C."/>
            <person name="Muzny D.M."/>
            <person name="Gibbs R.A."/>
            <person name="Richards S."/>
        </authorList>
    </citation>
    <scope>NUCLEOTIDE SEQUENCE</scope>
    <source>
        <strain evidence="11">HAZT.00-mixed</strain>
        <tissue evidence="11">Whole organism</tissue>
    </source>
</reference>
<evidence type="ECO:0000313" key="11">
    <source>
        <dbReference type="EMBL" id="KAA0198113.1"/>
    </source>
</evidence>
<dbReference type="InterPro" id="IPR050224">
    <property type="entry name" value="TALE_homeobox"/>
</dbReference>
<keyword evidence="6 8" id="KW-0539">Nucleus</keyword>
<evidence type="ECO:0000256" key="7">
    <source>
        <dbReference type="ARBA" id="ARBA00038021"/>
    </source>
</evidence>
<dbReference type="GO" id="GO:0048646">
    <property type="term" value="P:anatomical structure formation involved in morphogenesis"/>
    <property type="evidence" value="ECO:0007669"/>
    <property type="project" value="UniProtKB-ARBA"/>
</dbReference>
<comment type="similarity">
    <text evidence="7">Belongs to the TALE/TGIF homeobox family.</text>
</comment>
<organism evidence="11">
    <name type="scientific">Hyalella azteca</name>
    <name type="common">Amphipod</name>
    <dbReference type="NCBI Taxonomy" id="294128"/>
    <lineage>
        <taxon>Eukaryota</taxon>
        <taxon>Metazoa</taxon>
        <taxon>Ecdysozoa</taxon>
        <taxon>Arthropoda</taxon>
        <taxon>Crustacea</taxon>
        <taxon>Multicrustacea</taxon>
        <taxon>Malacostraca</taxon>
        <taxon>Eumalacostraca</taxon>
        <taxon>Peracarida</taxon>
        <taxon>Amphipoda</taxon>
        <taxon>Senticaudata</taxon>
        <taxon>Talitrida</taxon>
        <taxon>Talitroidea</taxon>
        <taxon>Hyalellidae</taxon>
        <taxon>Hyalella</taxon>
    </lineage>
</organism>
<accession>A0A6A0H4J4</accession>
<evidence type="ECO:0000256" key="2">
    <source>
        <dbReference type="ARBA" id="ARBA00023015"/>
    </source>
</evidence>
<feature type="compositionally biased region" description="Polar residues" evidence="9">
    <location>
        <begin position="194"/>
        <end position="213"/>
    </location>
</feature>
<dbReference type="InterPro" id="IPR001356">
    <property type="entry name" value="HD"/>
</dbReference>
<evidence type="ECO:0000256" key="1">
    <source>
        <dbReference type="ARBA" id="ARBA00004123"/>
    </source>
</evidence>
<dbReference type="InterPro" id="IPR009057">
    <property type="entry name" value="Homeodomain-like_sf"/>
</dbReference>
<evidence type="ECO:0000256" key="3">
    <source>
        <dbReference type="ARBA" id="ARBA00023125"/>
    </source>
</evidence>
<feature type="non-terminal residue" evidence="11">
    <location>
        <position position="213"/>
    </location>
</feature>
<sequence>MTIRWFESVNGYRLFKGVWCFEVLRGPVYGASRGFLTRSMRSHTCVQVSIDLWNKFAIISIIVAHISSSPHLTMPRHKFPAVGSQDFEDSSPEGAASVSMNFRSAATRNIVQPTEAPEGNGVARKRRPNLRPEAKAVLTAWLTEHRHHPYPTEEEKDALVCEAGVTLAQVCNWFINARRRQLPGMLQQEGCSPENYTITRMGNPKSKQSPPGT</sequence>
<name>A0A6A0H4J4_HYAAZ</name>
<dbReference type="Gene3D" id="1.10.10.60">
    <property type="entry name" value="Homeodomain-like"/>
    <property type="match status" value="1"/>
</dbReference>
<feature type="region of interest" description="Disordered" evidence="9">
    <location>
        <begin position="187"/>
        <end position="213"/>
    </location>
</feature>
<feature type="domain" description="Homeobox" evidence="10">
    <location>
        <begin position="121"/>
        <end position="184"/>
    </location>
</feature>
<comment type="caution">
    <text evidence="11">The sequence shown here is derived from an EMBL/GenBank/DDBJ whole genome shotgun (WGS) entry which is preliminary data.</text>
</comment>
<dbReference type="EMBL" id="JQDR03007761">
    <property type="protein sequence ID" value="KAA0198113.1"/>
    <property type="molecule type" value="Genomic_DNA"/>
</dbReference>
<dbReference type="SUPFAM" id="SSF46689">
    <property type="entry name" value="Homeodomain-like"/>
    <property type="match status" value="1"/>
</dbReference>
<comment type="subcellular location">
    <subcellularLocation>
        <location evidence="1 8">Nucleus</location>
    </subcellularLocation>
</comment>
<dbReference type="Pfam" id="PF05920">
    <property type="entry name" value="Homeobox_KN"/>
    <property type="match status" value="1"/>
</dbReference>
<dbReference type="PANTHER" id="PTHR11850">
    <property type="entry name" value="HOMEOBOX PROTEIN TRANSCRIPTION FACTORS"/>
    <property type="match status" value="1"/>
</dbReference>
<keyword evidence="5" id="KW-0804">Transcription</keyword>
<dbReference type="Proteomes" id="UP000711488">
    <property type="component" value="Unassembled WGS sequence"/>
</dbReference>
<keyword evidence="2" id="KW-0805">Transcription regulation</keyword>
<dbReference type="AlphaFoldDB" id="A0A6A0H4J4"/>
<dbReference type="GO" id="GO:0000987">
    <property type="term" value="F:cis-regulatory region sequence-specific DNA binding"/>
    <property type="evidence" value="ECO:0007669"/>
    <property type="project" value="UniProtKB-ARBA"/>
</dbReference>
<evidence type="ECO:0000256" key="6">
    <source>
        <dbReference type="ARBA" id="ARBA00023242"/>
    </source>
</evidence>
<reference evidence="11" key="1">
    <citation type="submission" date="2014-08" db="EMBL/GenBank/DDBJ databases">
        <authorList>
            <person name="Murali S."/>
            <person name="Richards S."/>
            <person name="Bandaranaike D."/>
            <person name="Bellair M."/>
            <person name="Blankenburg K."/>
            <person name="Chao H."/>
            <person name="Dinh H."/>
            <person name="Doddapaneni H."/>
            <person name="Dugan-Rocha S."/>
            <person name="Elkadiri S."/>
            <person name="Gnanaolivu R."/>
            <person name="Hughes D."/>
            <person name="Lee S."/>
            <person name="Li M."/>
            <person name="Ming W."/>
            <person name="Munidasa M."/>
            <person name="Muniz J."/>
            <person name="Nguyen L."/>
            <person name="Osuji N."/>
            <person name="Pu L.-L."/>
            <person name="Puazo M."/>
            <person name="Skinner E."/>
            <person name="Qu C."/>
            <person name="Quiroz J."/>
            <person name="Raj R."/>
            <person name="Weissenberger G."/>
            <person name="Xin Y."/>
            <person name="Zou X."/>
            <person name="Han Y."/>
            <person name="Worley K."/>
            <person name="Muzny D."/>
            <person name="Gibbs R."/>
        </authorList>
    </citation>
    <scope>NUCLEOTIDE SEQUENCE</scope>
    <source>
        <strain evidence="11">HAZT.00-mixed</strain>
        <tissue evidence="11">Whole organism</tissue>
    </source>
</reference>
<gene>
    <name evidence="11" type="ORF">HAZT_HAZT009507</name>
</gene>
<dbReference type="GO" id="GO:0001654">
    <property type="term" value="P:eye development"/>
    <property type="evidence" value="ECO:0007669"/>
    <property type="project" value="UniProtKB-ARBA"/>
</dbReference>
<reference evidence="11" key="3">
    <citation type="submission" date="2019-06" db="EMBL/GenBank/DDBJ databases">
        <authorList>
            <person name="Poynton C."/>
            <person name="Hasenbein S."/>
            <person name="Benoit J.B."/>
            <person name="Sepulveda M.S."/>
            <person name="Poelchau M.F."/>
            <person name="Murali S.C."/>
            <person name="Chen S."/>
            <person name="Glastad K.M."/>
            <person name="Werren J.H."/>
            <person name="Vineis J.H."/>
            <person name="Bowen J.L."/>
            <person name="Friedrich M."/>
            <person name="Jones J."/>
            <person name="Robertson H.M."/>
            <person name="Feyereisen R."/>
            <person name="Mechler-Hickson A."/>
            <person name="Mathers N."/>
            <person name="Lee C.E."/>
            <person name="Colbourne J.K."/>
            <person name="Biales A."/>
            <person name="Johnston J.S."/>
            <person name="Wellborn G.A."/>
            <person name="Rosendale A.J."/>
            <person name="Cridge A.G."/>
            <person name="Munoz-Torres M.C."/>
            <person name="Bain P.A."/>
            <person name="Manny A.R."/>
            <person name="Major K.M."/>
            <person name="Lambert F.N."/>
            <person name="Vulpe C.D."/>
            <person name="Tuck P."/>
            <person name="Blalock B.J."/>
            <person name="Lin Y.-Y."/>
            <person name="Smith M.E."/>
            <person name="Ochoa-Acuna H."/>
            <person name="Chen M.-J.M."/>
            <person name="Childers C.P."/>
            <person name="Qu J."/>
            <person name="Dugan S."/>
            <person name="Lee S.L."/>
            <person name="Chao H."/>
            <person name="Dinh H."/>
            <person name="Han Y."/>
            <person name="Doddapaneni H."/>
            <person name="Worley K.C."/>
            <person name="Muzny D.M."/>
            <person name="Gibbs R.A."/>
            <person name="Richards S."/>
        </authorList>
    </citation>
    <scope>NUCLEOTIDE SEQUENCE</scope>
    <source>
        <strain evidence="11">HAZT.00-mixed</strain>
        <tissue evidence="11">Whole organism</tissue>
    </source>
</reference>
<dbReference type="PROSITE" id="PS50071">
    <property type="entry name" value="HOMEOBOX_2"/>
    <property type="match status" value="1"/>
</dbReference>
<dbReference type="CDD" id="cd00086">
    <property type="entry name" value="homeodomain"/>
    <property type="match status" value="1"/>
</dbReference>
<dbReference type="InterPro" id="IPR008422">
    <property type="entry name" value="KN_HD"/>
</dbReference>
<keyword evidence="4 8" id="KW-0371">Homeobox</keyword>
<feature type="DNA-binding region" description="Homeobox" evidence="8">
    <location>
        <begin position="123"/>
        <end position="185"/>
    </location>
</feature>
<evidence type="ECO:0000256" key="9">
    <source>
        <dbReference type="SAM" id="MobiDB-lite"/>
    </source>
</evidence>
<evidence type="ECO:0000259" key="10">
    <source>
        <dbReference type="PROSITE" id="PS50071"/>
    </source>
</evidence>
<keyword evidence="3 8" id="KW-0238">DNA-binding</keyword>
<evidence type="ECO:0000256" key="4">
    <source>
        <dbReference type="ARBA" id="ARBA00023155"/>
    </source>
</evidence>
<dbReference type="FunFam" id="1.10.10.60:FF:000059">
    <property type="entry name" value="TGFB-induced factor homeobox 1"/>
    <property type="match status" value="1"/>
</dbReference>
<proteinExistence type="inferred from homology"/>
<dbReference type="GO" id="GO:0006355">
    <property type="term" value="P:regulation of DNA-templated transcription"/>
    <property type="evidence" value="ECO:0007669"/>
    <property type="project" value="InterPro"/>
</dbReference>
<protein>
    <recommendedName>
        <fullName evidence="10">Homeobox domain-containing protein</fullName>
    </recommendedName>
</protein>
<dbReference type="GO" id="GO:0005634">
    <property type="term" value="C:nucleus"/>
    <property type="evidence" value="ECO:0007669"/>
    <property type="project" value="UniProtKB-SubCell"/>
</dbReference>
<evidence type="ECO:0000256" key="5">
    <source>
        <dbReference type="ARBA" id="ARBA00023163"/>
    </source>
</evidence>